<reference evidence="2" key="1">
    <citation type="submission" date="2020-03" db="EMBL/GenBank/DDBJ databases">
        <title>Evolution of repeat sequences and sex chromosomes of tilapia species revealed by chromosome-level genomes.</title>
        <authorList>
            <person name="Xu L."/>
            <person name="Tao W."/>
            <person name="Wang D."/>
            <person name="Zhou Q."/>
        </authorList>
    </citation>
    <scope>NUCLEOTIDE SEQUENCE [LARGE SCALE GENOMIC DNA]</scope>
    <source>
        <strain evidence="2">Israel</strain>
    </source>
</reference>
<dbReference type="InterPro" id="IPR018154">
    <property type="entry name" value="TLV/ENV_coat_polyprotein"/>
</dbReference>
<keyword evidence="2" id="KW-1185">Reference proteome</keyword>
<name>A0AAZ1Y3N6_OREAU</name>
<reference evidence="1" key="3">
    <citation type="submission" date="2025-09" db="UniProtKB">
        <authorList>
            <consortium name="Ensembl"/>
        </authorList>
    </citation>
    <scope>IDENTIFICATION</scope>
</reference>
<accession>A0AAZ1Y3N6</accession>
<dbReference type="PANTHER" id="PTHR10424">
    <property type="entry name" value="VIRAL ENVELOPE PROTEIN"/>
    <property type="match status" value="1"/>
</dbReference>
<dbReference type="Proteomes" id="UP000472276">
    <property type="component" value="Unassembled WGS sequence"/>
</dbReference>
<dbReference type="AlphaFoldDB" id="A0AAZ1Y3N6"/>
<protein>
    <submittedName>
        <fullName evidence="1">Uncharacterized protein</fullName>
    </submittedName>
</protein>
<dbReference type="Gene3D" id="1.10.287.210">
    <property type="match status" value="1"/>
</dbReference>
<dbReference type="Ensembl" id="ENSOABT00000085207.1">
    <property type="protein sequence ID" value="ENSOABP00000074393.1"/>
    <property type="gene ID" value="ENSOABG00000030332.1"/>
</dbReference>
<evidence type="ECO:0000313" key="2">
    <source>
        <dbReference type="Proteomes" id="UP000472276"/>
    </source>
</evidence>
<evidence type="ECO:0000313" key="1">
    <source>
        <dbReference type="Ensembl" id="ENSOABP00000074393.1"/>
    </source>
</evidence>
<sequence length="88" mass="9963">MSHRNSNSGPLDRKYFMPCFLGWAQEVDAFRISVTQHRVALDILLAGKGGLCVLFNNTCCTYIPDNVHSSNMTDALNILRQLRDKYTV</sequence>
<dbReference type="SUPFAM" id="SSF58069">
    <property type="entry name" value="Virus ectodomain"/>
    <property type="match status" value="1"/>
</dbReference>
<reference evidence="1" key="2">
    <citation type="submission" date="2025-08" db="UniProtKB">
        <authorList>
            <consortium name="Ensembl"/>
        </authorList>
    </citation>
    <scope>IDENTIFICATION</scope>
</reference>
<proteinExistence type="predicted"/>
<organism evidence="1 2">
    <name type="scientific">Oreochromis aureus</name>
    <name type="common">Israeli tilapia</name>
    <name type="synonym">Chromis aureus</name>
    <dbReference type="NCBI Taxonomy" id="47969"/>
    <lineage>
        <taxon>Eukaryota</taxon>
        <taxon>Metazoa</taxon>
        <taxon>Chordata</taxon>
        <taxon>Craniata</taxon>
        <taxon>Vertebrata</taxon>
        <taxon>Euteleostomi</taxon>
        <taxon>Actinopterygii</taxon>
        <taxon>Neopterygii</taxon>
        <taxon>Teleostei</taxon>
        <taxon>Neoteleostei</taxon>
        <taxon>Acanthomorphata</taxon>
        <taxon>Ovalentaria</taxon>
        <taxon>Cichlomorphae</taxon>
        <taxon>Cichliformes</taxon>
        <taxon>Cichlidae</taxon>
        <taxon>African cichlids</taxon>
        <taxon>Pseudocrenilabrinae</taxon>
        <taxon>Oreochromini</taxon>
        <taxon>Oreochromis</taxon>
    </lineage>
</organism>